<evidence type="ECO:0000313" key="2">
    <source>
        <dbReference type="EMBL" id="ATB43799.1"/>
    </source>
</evidence>
<evidence type="ECO:0000256" key="1">
    <source>
        <dbReference type="SAM" id="MobiDB-lite"/>
    </source>
</evidence>
<dbReference type="AlphaFoldDB" id="A0A250JIS5"/>
<feature type="region of interest" description="Disordered" evidence="1">
    <location>
        <begin position="253"/>
        <end position="272"/>
    </location>
</feature>
<dbReference type="Proteomes" id="UP000217257">
    <property type="component" value="Chromosome"/>
</dbReference>
<accession>A0A250JIS5</accession>
<protein>
    <recommendedName>
        <fullName evidence="4">Restriction endonuclease</fullName>
    </recommendedName>
</protein>
<dbReference type="EMBL" id="CP022098">
    <property type="protein sequence ID" value="ATB43799.1"/>
    <property type="molecule type" value="Genomic_DNA"/>
</dbReference>
<evidence type="ECO:0000313" key="3">
    <source>
        <dbReference type="Proteomes" id="UP000217257"/>
    </source>
</evidence>
<feature type="compositionally biased region" description="Basic and acidic residues" evidence="1">
    <location>
        <begin position="253"/>
        <end position="266"/>
    </location>
</feature>
<dbReference type="KEGG" id="cfus:CYFUS_009279"/>
<organism evidence="2 3">
    <name type="scientific">Cystobacter fuscus</name>
    <dbReference type="NCBI Taxonomy" id="43"/>
    <lineage>
        <taxon>Bacteria</taxon>
        <taxon>Pseudomonadati</taxon>
        <taxon>Myxococcota</taxon>
        <taxon>Myxococcia</taxon>
        <taxon>Myxococcales</taxon>
        <taxon>Cystobacterineae</taxon>
        <taxon>Archangiaceae</taxon>
        <taxon>Cystobacter</taxon>
    </lineage>
</organism>
<sequence length="410" mass="45175">MIKLNKERRYWFDRHHNTAQLIRACFDALPDPNKASPSVLHALCRLTWITHSNRGVADNREAVVIPSLCEILNITPAASRQDDLLHALARINAPQTICAAAKAEVGFTDFYAPFRNTSWNWMTTHATKIRPLMVAARRLKSDSSASSLYDLISQLPPIPRKVGGPLPAANLLTPLVACLDPRARAPIINSAKSVTLALKQLGLFHATLSEKFSGLVGLIGQAGIEDAFFLDVCLDLLGKTVLGKAVDPIDSQKAEKLTQEPPKKDGANSAPLGLKDAEDLKVISLGGTKKRAQLHNKMTNRLLALCKKHKLTVDEGSDKACRYDARIQNYAKGRDLLIEAKTSTEIADSRLAVGQLLDYRRHLAKRASTDIAVLLPQRPDSKVMNFLDDVGVKLIWFKEDFKSITGEIEL</sequence>
<evidence type="ECO:0008006" key="4">
    <source>
        <dbReference type="Google" id="ProtNLM"/>
    </source>
</evidence>
<reference evidence="2 3" key="1">
    <citation type="submission" date="2017-06" db="EMBL/GenBank/DDBJ databases">
        <title>Sequencing and comparative analysis of myxobacterial genomes.</title>
        <authorList>
            <person name="Rupp O."/>
            <person name="Goesmann A."/>
            <person name="Sogaard-Andersen L."/>
        </authorList>
    </citation>
    <scope>NUCLEOTIDE SEQUENCE [LARGE SCALE GENOMIC DNA]</scope>
    <source>
        <strain evidence="2 3">DSM 52655</strain>
    </source>
</reference>
<name>A0A250JIS5_9BACT</name>
<gene>
    <name evidence="2" type="ORF">CYFUS_009279</name>
</gene>
<proteinExistence type="predicted"/>